<dbReference type="AlphaFoldDB" id="A0A4Y1RBU2"/>
<gene>
    <name evidence="2" type="ORF">Prudu_012057</name>
</gene>
<sequence>MVGHGNNNVPNLWNPCDFNLDQKESSNSGIDPGLAFRSTLNLPFESNNPIWPLTNVPQRTQPYHQQPPPPPSMVNVSSATSSSSVLNFQIEPLQTKAITATIHLCGRMKKREAPSCSTSISESNSRNSIKENGSVNGDFLTLALQQPGNAEDTNFQPGPSCSHPQQAFYSFFPPAKAQIGRAATTINNNCNGELGESVDLNLKL</sequence>
<evidence type="ECO:0000313" key="2">
    <source>
        <dbReference type="EMBL" id="BBH01699.1"/>
    </source>
</evidence>
<proteinExistence type="predicted"/>
<dbReference type="EMBL" id="AP019300">
    <property type="protein sequence ID" value="BBH01699.1"/>
    <property type="molecule type" value="Genomic_DNA"/>
</dbReference>
<evidence type="ECO:0000256" key="1">
    <source>
        <dbReference type="SAM" id="MobiDB-lite"/>
    </source>
</evidence>
<name>A0A4Y1RBU2_PRUDU</name>
<organism evidence="2">
    <name type="scientific">Prunus dulcis</name>
    <name type="common">Almond</name>
    <name type="synonym">Amygdalus dulcis</name>
    <dbReference type="NCBI Taxonomy" id="3755"/>
    <lineage>
        <taxon>Eukaryota</taxon>
        <taxon>Viridiplantae</taxon>
        <taxon>Streptophyta</taxon>
        <taxon>Embryophyta</taxon>
        <taxon>Tracheophyta</taxon>
        <taxon>Spermatophyta</taxon>
        <taxon>Magnoliopsida</taxon>
        <taxon>eudicotyledons</taxon>
        <taxon>Gunneridae</taxon>
        <taxon>Pentapetalae</taxon>
        <taxon>rosids</taxon>
        <taxon>fabids</taxon>
        <taxon>Rosales</taxon>
        <taxon>Rosaceae</taxon>
        <taxon>Amygdaloideae</taxon>
        <taxon>Amygdaleae</taxon>
        <taxon>Prunus</taxon>
    </lineage>
</organism>
<protein>
    <submittedName>
        <fullName evidence="2">Sodium/calcium exchanger family protein / calcium-binding EF hand family protein</fullName>
    </submittedName>
</protein>
<accession>A0A4Y1RBU2</accession>
<reference evidence="2" key="1">
    <citation type="journal article" date="2019" name="Science">
        <title>Mutation of a bHLH transcription factor allowed almond domestication.</title>
        <authorList>
            <person name="Sanchez-Perez R."/>
            <person name="Pavan S."/>
            <person name="Mazzeo R."/>
            <person name="Moldovan C."/>
            <person name="Aiese Cigliano R."/>
            <person name="Del Cueto J."/>
            <person name="Ricciardi F."/>
            <person name="Lotti C."/>
            <person name="Ricciardi L."/>
            <person name="Dicenta F."/>
            <person name="Lopez-Marques R.L."/>
            <person name="Lindberg Moller B."/>
        </authorList>
    </citation>
    <scope>NUCLEOTIDE SEQUENCE</scope>
</reference>
<feature type="region of interest" description="Disordered" evidence="1">
    <location>
        <begin position="58"/>
        <end position="78"/>
    </location>
</feature>